<accession>A0AAD8KY97</accession>
<name>A0AAD8KY97_TARER</name>
<evidence type="ECO:0000313" key="2">
    <source>
        <dbReference type="EMBL" id="KAK1429386.1"/>
    </source>
</evidence>
<dbReference type="AlphaFoldDB" id="A0AAD8KY97"/>
<dbReference type="Proteomes" id="UP001229421">
    <property type="component" value="Unassembled WGS sequence"/>
</dbReference>
<reference evidence="2" key="1">
    <citation type="journal article" date="2023" name="bioRxiv">
        <title>Improved chromosome-level genome assembly for marigold (Tagetes erecta).</title>
        <authorList>
            <person name="Jiang F."/>
            <person name="Yuan L."/>
            <person name="Wang S."/>
            <person name="Wang H."/>
            <person name="Xu D."/>
            <person name="Wang A."/>
            <person name="Fan W."/>
        </authorList>
    </citation>
    <scope>NUCLEOTIDE SEQUENCE</scope>
    <source>
        <strain evidence="2">WSJ</strain>
        <tissue evidence="2">Leaf</tissue>
    </source>
</reference>
<gene>
    <name evidence="2" type="ORF">QVD17_11595</name>
</gene>
<keyword evidence="3" id="KW-1185">Reference proteome</keyword>
<evidence type="ECO:0000256" key="1">
    <source>
        <dbReference type="SAM" id="MobiDB-lite"/>
    </source>
</evidence>
<sequence length="118" mass="13343">MDYISRKKDEFDDDDQRQYLCISKYDKIVNQFDELMNMVDMVTKAPKRRRGSSSKARSKPMHENGRRSVKLPKGGGKESGIEESTTVSSTQGGDNRTGAEKLVQLITNHLLDLKDPPP</sequence>
<dbReference type="EMBL" id="JAUHHV010000003">
    <property type="protein sequence ID" value="KAK1429386.1"/>
    <property type="molecule type" value="Genomic_DNA"/>
</dbReference>
<protein>
    <submittedName>
        <fullName evidence="2">Uncharacterized protein</fullName>
    </submittedName>
</protein>
<organism evidence="2 3">
    <name type="scientific">Tagetes erecta</name>
    <name type="common">African marigold</name>
    <dbReference type="NCBI Taxonomy" id="13708"/>
    <lineage>
        <taxon>Eukaryota</taxon>
        <taxon>Viridiplantae</taxon>
        <taxon>Streptophyta</taxon>
        <taxon>Embryophyta</taxon>
        <taxon>Tracheophyta</taxon>
        <taxon>Spermatophyta</taxon>
        <taxon>Magnoliopsida</taxon>
        <taxon>eudicotyledons</taxon>
        <taxon>Gunneridae</taxon>
        <taxon>Pentapetalae</taxon>
        <taxon>asterids</taxon>
        <taxon>campanulids</taxon>
        <taxon>Asterales</taxon>
        <taxon>Asteraceae</taxon>
        <taxon>Asteroideae</taxon>
        <taxon>Heliantheae alliance</taxon>
        <taxon>Tageteae</taxon>
        <taxon>Tagetes</taxon>
    </lineage>
</organism>
<comment type="caution">
    <text evidence="2">The sequence shown here is derived from an EMBL/GenBank/DDBJ whole genome shotgun (WGS) entry which is preliminary data.</text>
</comment>
<feature type="compositionally biased region" description="Basic residues" evidence="1">
    <location>
        <begin position="45"/>
        <end position="59"/>
    </location>
</feature>
<feature type="compositionally biased region" description="Polar residues" evidence="1">
    <location>
        <begin position="85"/>
        <end position="94"/>
    </location>
</feature>
<evidence type="ECO:0000313" key="3">
    <source>
        <dbReference type="Proteomes" id="UP001229421"/>
    </source>
</evidence>
<proteinExistence type="predicted"/>
<feature type="region of interest" description="Disordered" evidence="1">
    <location>
        <begin position="42"/>
        <end position="99"/>
    </location>
</feature>